<evidence type="ECO:0000256" key="2">
    <source>
        <dbReference type="SAM" id="Phobius"/>
    </source>
</evidence>
<organism evidence="3 4">
    <name type="scientific">Rubroshorea leprosula</name>
    <dbReference type="NCBI Taxonomy" id="152421"/>
    <lineage>
        <taxon>Eukaryota</taxon>
        <taxon>Viridiplantae</taxon>
        <taxon>Streptophyta</taxon>
        <taxon>Embryophyta</taxon>
        <taxon>Tracheophyta</taxon>
        <taxon>Spermatophyta</taxon>
        <taxon>Magnoliopsida</taxon>
        <taxon>eudicotyledons</taxon>
        <taxon>Gunneridae</taxon>
        <taxon>Pentapetalae</taxon>
        <taxon>rosids</taxon>
        <taxon>malvids</taxon>
        <taxon>Malvales</taxon>
        <taxon>Dipterocarpaceae</taxon>
        <taxon>Rubroshorea</taxon>
    </lineage>
</organism>
<dbReference type="Proteomes" id="UP001054252">
    <property type="component" value="Unassembled WGS sequence"/>
</dbReference>
<evidence type="ECO:0000313" key="4">
    <source>
        <dbReference type="Proteomes" id="UP001054252"/>
    </source>
</evidence>
<keyword evidence="2" id="KW-0472">Membrane</keyword>
<feature type="transmembrane region" description="Helical" evidence="2">
    <location>
        <begin position="6"/>
        <end position="23"/>
    </location>
</feature>
<feature type="compositionally biased region" description="Low complexity" evidence="1">
    <location>
        <begin position="61"/>
        <end position="81"/>
    </location>
</feature>
<name>A0AAV5KMK8_9ROSI</name>
<gene>
    <name evidence="3" type="ORF">SLEP1_g35240</name>
</gene>
<keyword evidence="4" id="KW-1185">Reference proteome</keyword>
<evidence type="ECO:0000256" key="1">
    <source>
        <dbReference type="SAM" id="MobiDB-lite"/>
    </source>
</evidence>
<proteinExistence type="predicted"/>
<dbReference type="AlphaFoldDB" id="A0AAV5KMK8"/>
<accession>A0AAV5KMK8</accession>
<dbReference type="EMBL" id="BPVZ01000070">
    <property type="protein sequence ID" value="GKV25860.1"/>
    <property type="molecule type" value="Genomic_DNA"/>
</dbReference>
<keyword evidence="2" id="KW-0812">Transmembrane</keyword>
<evidence type="ECO:0000313" key="3">
    <source>
        <dbReference type="EMBL" id="GKV25860.1"/>
    </source>
</evidence>
<sequence>MEELVAVILSMLLVVALIPLYLWKRRQDSGSPQEHEEDRQVPMREAVVGAIGARRMRRRPAAGASTSSAAAAASSTAGAIP</sequence>
<reference evidence="3 4" key="1">
    <citation type="journal article" date="2021" name="Commun. Biol.">
        <title>The genome of Shorea leprosula (Dipterocarpaceae) highlights the ecological relevance of drought in aseasonal tropical rainforests.</title>
        <authorList>
            <person name="Ng K.K.S."/>
            <person name="Kobayashi M.J."/>
            <person name="Fawcett J.A."/>
            <person name="Hatakeyama M."/>
            <person name="Paape T."/>
            <person name="Ng C.H."/>
            <person name="Ang C.C."/>
            <person name="Tnah L.H."/>
            <person name="Lee C.T."/>
            <person name="Nishiyama T."/>
            <person name="Sese J."/>
            <person name="O'Brien M.J."/>
            <person name="Copetti D."/>
            <person name="Mohd Noor M.I."/>
            <person name="Ong R.C."/>
            <person name="Putra M."/>
            <person name="Sireger I.Z."/>
            <person name="Indrioko S."/>
            <person name="Kosugi Y."/>
            <person name="Izuno A."/>
            <person name="Isagi Y."/>
            <person name="Lee S.L."/>
            <person name="Shimizu K.K."/>
        </authorList>
    </citation>
    <scope>NUCLEOTIDE SEQUENCE [LARGE SCALE GENOMIC DNA]</scope>
    <source>
        <strain evidence="3">214</strain>
    </source>
</reference>
<comment type="caution">
    <text evidence="3">The sequence shown here is derived from an EMBL/GenBank/DDBJ whole genome shotgun (WGS) entry which is preliminary data.</text>
</comment>
<feature type="region of interest" description="Disordered" evidence="1">
    <location>
        <begin position="56"/>
        <end position="81"/>
    </location>
</feature>
<keyword evidence="2" id="KW-1133">Transmembrane helix</keyword>
<protein>
    <submittedName>
        <fullName evidence="3">Uncharacterized protein</fullName>
    </submittedName>
</protein>